<dbReference type="SUPFAM" id="SSF52096">
    <property type="entry name" value="ClpP/crotonase"/>
    <property type="match status" value="1"/>
</dbReference>
<name>A0A6J6P1Q0_9ZZZZ</name>
<reference evidence="1" key="1">
    <citation type="submission" date="2020-05" db="EMBL/GenBank/DDBJ databases">
        <authorList>
            <person name="Chiriac C."/>
            <person name="Salcher M."/>
            <person name="Ghai R."/>
            <person name="Kavagutti S V."/>
        </authorList>
    </citation>
    <scope>NUCLEOTIDE SEQUENCE</scope>
</reference>
<dbReference type="Gene3D" id="1.10.12.10">
    <property type="entry name" value="Lyase 2-enoyl-coa Hydratase, Chain A, domain 2"/>
    <property type="match status" value="1"/>
</dbReference>
<dbReference type="InterPro" id="IPR014748">
    <property type="entry name" value="Enoyl-CoA_hydra_C"/>
</dbReference>
<dbReference type="InterPro" id="IPR001753">
    <property type="entry name" value="Enoyl-CoA_hydra/iso"/>
</dbReference>
<dbReference type="CDD" id="cd06558">
    <property type="entry name" value="crotonase-like"/>
    <property type="match status" value="1"/>
</dbReference>
<dbReference type="EMBL" id="CAEZXX010000002">
    <property type="protein sequence ID" value="CAB4692222.1"/>
    <property type="molecule type" value="Genomic_DNA"/>
</dbReference>
<proteinExistence type="predicted"/>
<sequence length="259" mass="28203">METIKVERNQGVVTITLNRPERKNAVNRTMWTELFSTLKEIGGNPDDRCVVLTGAAGDFCSGADLSGGGAIDEKPRHQLFAMRDVRDVILAIYHLPQPTIAKVRGVAVGVGMSFAMCCDLIVASDNARFSEIFAKRGLTLDGGASWLLPRRVGLHRAKELALFADIIDAREAERINLVNRVVADGEIDAFVDDWAAKLAGAAPIAVAQSKRLLNNYTAVTLEQALEDEGAAQTINFATKDTPEAIQAWIEKRTPNFLGR</sequence>
<protein>
    <submittedName>
        <fullName evidence="1">Unannotated protein</fullName>
    </submittedName>
</protein>
<dbReference type="Gene3D" id="3.90.226.10">
    <property type="entry name" value="2-enoyl-CoA Hydratase, Chain A, domain 1"/>
    <property type="match status" value="1"/>
</dbReference>
<dbReference type="PANTHER" id="PTHR43459">
    <property type="entry name" value="ENOYL-COA HYDRATASE"/>
    <property type="match status" value="1"/>
</dbReference>
<dbReference type="InterPro" id="IPR029045">
    <property type="entry name" value="ClpP/crotonase-like_dom_sf"/>
</dbReference>
<organism evidence="1">
    <name type="scientific">freshwater metagenome</name>
    <dbReference type="NCBI Taxonomy" id="449393"/>
    <lineage>
        <taxon>unclassified sequences</taxon>
        <taxon>metagenomes</taxon>
        <taxon>ecological metagenomes</taxon>
    </lineage>
</organism>
<accession>A0A6J6P1Q0</accession>
<dbReference type="EMBL" id="CAFBQP010000041">
    <property type="protein sequence ID" value="CAB5062935.1"/>
    <property type="molecule type" value="Genomic_DNA"/>
</dbReference>
<evidence type="ECO:0000313" key="2">
    <source>
        <dbReference type="EMBL" id="CAB4765203.1"/>
    </source>
</evidence>
<dbReference type="AlphaFoldDB" id="A0A6J6P1Q0"/>
<evidence type="ECO:0000313" key="1">
    <source>
        <dbReference type="EMBL" id="CAB4692222.1"/>
    </source>
</evidence>
<evidence type="ECO:0000313" key="3">
    <source>
        <dbReference type="EMBL" id="CAB5062935.1"/>
    </source>
</evidence>
<gene>
    <name evidence="1" type="ORF">UFOPK2602_00078</name>
    <name evidence="2" type="ORF">UFOPK2806_02013</name>
    <name evidence="3" type="ORF">UFOPK4306_01206</name>
</gene>
<dbReference type="EMBL" id="CAEZYY010000035">
    <property type="protein sequence ID" value="CAB4765203.1"/>
    <property type="molecule type" value="Genomic_DNA"/>
</dbReference>
<dbReference type="PANTHER" id="PTHR43459:SF1">
    <property type="entry name" value="EG:BACN32G11.4 PROTEIN"/>
    <property type="match status" value="1"/>
</dbReference>
<dbReference type="Pfam" id="PF00378">
    <property type="entry name" value="ECH_1"/>
    <property type="match status" value="1"/>
</dbReference>